<sequence length="214" mass="23931">MAYSEFTTLEKVLNAFNLEVEENQDLFGNVEPVLPSDYIQQTLQEYLPLATAINTEKARSEFLIAPVLAELRRQTYYQISLFSGTEFNVDPGRGLTGFCDYLVSHSQEQYFIKAPVITIVEAKNENIKGGLGQCIAEMVAAQLFNQQGAIPVNNIYGVVSTGTVWKFLLLHEKTIAIDSQEYYINQLGNLLGIMMLPFEPIVRSVVKPIGKIEG</sequence>
<dbReference type="RefSeq" id="WP_071251047.1">
    <property type="nucleotide sequence ID" value="NZ_MTPU01000013.1"/>
</dbReference>
<evidence type="ECO:0000313" key="2">
    <source>
        <dbReference type="Proteomes" id="UP000190056"/>
    </source>
</evidence>
<dbReference type="EMBL" id="MTPU01000013">
    <property type="protein sequence ID" value="OPH10941.1"/>
    <property type="molecule type" value="Genomic_DNA"/>
</dbReference>
<protein>
    <submittedName>
        <fullName evidence="1">Uncharacterized protein</fullName>
    </submittedName>
</protein>
<evidence type="ECO:0000313" key="1">
    <source>
        <dbReference type="EMBL" id="OPH10941.1"/>
    </source>
</evidence>
<proteinExistence type="predicted"/>
<gene>
    <name evidence="1" type="ORF">CENA302_02240</name>
</gene>
<name>A0A9Q5QZA8_9CYAN</name>
<dbReference type="Proteomes" id="UP000190056">
    <property type="component" value="Unassembled WGS sequence"/>
</dbReference>
<organism evidence="1 2">
    <name type="scientific">Cylindrospermopsis raciborskii CENA302</name>
    <dbReference type="NCBI Taxonomy" id="1170768"/>
    <lineage>
        <taxon>Bacteria</taxon>
        <taxon>Bacillati</taxon>
        <taxon>Cyanobacteriota</taxon>
        <taxon>Cyanophyceae</taxon>
        <taxon>Nostocales</taxon>
        <taxon>Aphanizomenonaceae</taxon>
        <taxon>Cylindrospermopsis</taxon>
    </lineage>
</organism>
<comment type="caution">
    <text evidence="1">The sequence shown here is derived from an EMBL/GenBank/DDBJ whole genome shotgun (WGS) entry which is preliminary data.</text>
</comment>
<accession>A0A9Q5QZA8</accession>
<reference evidence="1 2" key="1">
    <citation type="submission" date="2017-01" db="EMBL/GenBank/DDBJ databases">
        <authorList>
            <person name="Abreu V.A."/>
            <person name="Popin R.V."/>
            <person name="Rigonato J."/>
            <person name="Andreote A.P."/>
            <person name="Schaker P.C."/>
            <person name="Hoff-Risseti C."/>
            <person name="Alvarenga D.O."/>
            <person name="Varani A.M."/>
            <person name="Fiore M.F."/>
        </authorList>
    </citation>
    <scope>NUCLEOTIDE SEQUENCE [LARGE SCALE GENOMIC DNA]</scope>
    <source>
        <strain evidence="1 2">CENA302</strain>
    </source>
</reference>
<dbReference type="AlphaFoldDB" id="A0A9Q5QZA8"/>